<reference evidence="2" key="1">
    <citation type="submission" date="2021-05" db="EMBL/GenBank/DDBJ databases">
        <authorList>
            <person name="Alioto T."/>
            <person name="Alioto T."/>
            <person name="Gomez Garrido J."/>
        </authorList>
    </citation>
    <scope>NUCLEOTIDE SEQUENCE</scope>
</reference>
<accession>A0A8D8TNB1</accession>
<keyword evidence="1" id="KW-0732">Signal</keyword>
<name>A0A8D8TNB1_9HEMI</name>
<dbReference type="EMBL" id="HBUF01304225">
    <property type="protein sequence ID" value="CAG6691705.1"/>
    <property type="molecule type" value="Transcribed_RNA"/>
</dbReference>
<sequence length="109" mass="11674">MFLLSIFFVPFTSLSPSPSFNSKLFSNTLNGISCSKSNLPSSGVSSPPRSPRRLRSTRCCFGAGAAPSSAATAAWLLFRSRGAATAKPNKNNEDKSFKHNIFMVVGDLL</sequence>
<feature type="signal peptide" evidence="1">
    <location>
        <begin position="1"/>
        <end position="16"/>
    </location>
</feature>
<organism evidence="2">
    <name type="scientific">Cacopsylla melanoneura</name>
    <dbReference type="NCBI Taxonomy" id="428564"/>
    <lineage>
        <taxon>Eukaryota</taxon>
        <taxon>Metazoa</taxon>
        <taxon>Ecdysozoa</taxon>
        <taxon>Arthropoda</taxon>
        <taxon>Hexapoda</taxon>
        <taxon>Insecta</taxon>
        <taxon>Pterygota</taxon>
        <taxon>Neoptera</taxon>
        <taxon>Paraneoptera</taxon>
        <taxon>Hemiptera</taxon>
        <taxon>Sternorrhyncha</taxon>
        <taxon>Psylloidea</taxon>
        <taxon>Psyllidae</taxon>
        <taxon>Psyllinae</taxon>
        <taxon>Cacopsylla</taxon>
    </lineage>
</organism>
<feature type="chain" id="PRO_5034723363" evidence="1">
    <location>
        <begin position="17"/>
        <end position="109"/>
    </location>
</feature>
<proteinExistence type="predicted"/>
<dbReference type="AlphaFoldDB" id="A0A8D8TNB1"/>
<protein>
    <submittedName>
        <fullName evidence="2">Uncharacterized protein</fullName>
    </submittedName>
</protein>
<evidence type="ECO:0000256" key="1">
    <source>
        <dbReference type="SAM" id="SignalP"/>
    </source>
</evidence>
<evidence type="ECO:0000313" key="2">
    <source>
        <dbReference type="EMBL" id="CAG6691705.1"/>
    </source>
</evidence>